<proteinExistence type="predicted"/>
<feature type="non-terminal residue" evidence="1">
    <location>
        <position position="1"/>
    </location>
</feature>
<evidence type="ECO:0000313" key="1">
    <source>
        <dbReference type="EMBL" id="MCL7047490.1"/>
    </source>
</evidence>
<evidence type="ECO:0008006" key="3">
    <source>
        <dbReference type="Google" id="ProtNLM"/>
    </source>
</evidence>
<organism evidence="1 2">
    <name type="scientific">Papaver nudicaule</name>
    <name type="common">Iceland poppy</name>
    <dbReference type="NCBI Taxonomy" id="74823"/>
    <lineage>
        <taxon>Eukaryota</taxon>
        <taxon>Viridiplantae</taxon>
        <taxon>Streptophyta</taxon>
        <taxon>Embryophyta</taxon>
        <taxon>Tracheophyta</taxon>
        <taxon>Spermatophyta</taxon>
        <taxon>Magnoliopsida</taxon>
        <taxon>Ranunculales</taxon>
        <taxon>Papaveraceae</taxon>
        <taxon>Papaveroideae</taxon>
        <taxon>Papaver</taxon>
    </lineage>
</organism>
<dbReference type="EMBL" id="JAJJMA010293403">
    <property type="protein sequence ID" value="MCL7047490.1"/>
    <property type="molecule type" value="Genomic_DNA"/>
</dbReference>
<protein>
    <recommendedName>
        <fullName evidence="3">FBD domain-containing protein</fullName>
    </recommendedName>
</protein>
<name>A0AA42B158_PAPNU</name>
<dbReference type="AlphaFoldDB" id="A0AA42B158"/>
<keyword evidence="2" id="KW-1185">Reference proteome</keyword>
<gene>
    <name evidence="1" type="ORF">MKW94_030649</name>
</gene>
<dbReference type="PANTHER" id="PTHR31900:SF30">
    <property type="entry name" value="SUPERFAMILY PROTEIN, PUTATIVE-RELATED"/>
    <property type="match status" value="1"/>
</dbReference>
<dbReference type="Proteomes" id="UP001177140">
    <property type="component" value="Unassembled WGS sequence"/>
</dbReference>
<reference evidence="1" key="1">
    <citation type="submission" date="2022-03" db="EMBL/GenBank/DDBJ databases">
        <title>A functionally conserved STORR gene fusion in Papaver species that diverged 16.8 million years ago.</title>
        <authorList>
            <person name="Catania T."/>
        </authorList>
    </citation>
    <scope>NUCLEOTIDE SEQUENCE</scope>
    <source>
        <strain evidence="1">S-191538</strain>
    </source>
</reference>
<sequence length="157" mass="18372">ILKISKVLSTSFPTFSNLISPEVYDIQMKTLLKFLEFSPNLESLVINQVRNSNVVNGNVSTFKIVPHCFECLKSIEIRKYHGYLEMVKFVLKHARNLDMVIIEHYYTMEDHWDPRKRNKKNMDAKYIEDSKNKLMKILRIQVSPWASPGCVIKFTSS</sequence>
<evidence type="ECO:0000313" key="2">
    <source>
        <dbReference type="Proteomes" id="UP001177140"/>
    </source>
</evidence>
<accession>A0AA42B158</accession>
<comment type="caution">
    <text evidence="1">The sequence shown here is derived from an EMBL/GenBank/DDBJ whole genome shotgun (WGS) entry which is preliminary data.</text>
</comment>
<dbReference type="InterPro" id="IPR050232">
    <property type="entry name" value="FBL13/AtMIF1-like"/>
</dbReference>
<dbReference type="PANTHER" id="PTHR31900">
    <property type="entry name" value="F-BOX/RNI SUPERFAMILY PROTEIN-RELATED"/>
    <property type="match status" value="1"/>
</dbReference>